<sequence>MSQIQALPKPVAAFINATNKLNTEEWIAIFADGAILNDEAIECRGKDAIRKWSDEQFIGAKITLTTNEVVQIDDQTVVNFTVAGDFSAYGITAPIPLDFYFTLEGDKIKYLVISDLVRGKETMNAAWAAKPNLDDPFSGYRFGKRNVPDVPEGWVKVKVTAASLNWHDVWTLRGIGHPGLEFPRILGMDGCGTLEDGSPVILYPIMGDSNWKGDETIDPARHVISELCHGALAEYIIVPKRNAVPLPKELSTVAGAVLGTAWLTAYRMLFIKSGLRPGQSMLVQGASGGVSTALIQLGVAAGMQVWVTGRTDEKRSLAMSLGAHRTFAAGEKLPKKVDAVFDGVGAATWEHSLASVCAGGTIVCCGINSGNNPALDLMKIIVNQISVKGVYVGTLEEFKDLITFVIVKGIEPRIGKVLPLERTEEGLRDIWEGTTSGKIVITF</sequence>
<gene>
    <name evidence="2" type="ORF">Q9L58_006729</name>
</gene>
<keyword evidence="3" id="KW-1185">Reference proteome</keyword>
<dbReference type="InterPro" id="IPR036291">
    <property type="entry name" value="NAD(P)-bd_dom_sf"/>
</dbReference>
<dbReference type="Pfam" id="PF08240">
    <property type="entry name" value="ADH_N"/>
    <property type="match status" value="1"/>
</dbReference>
<dbReference type="SUPFAM" id="SSF50129">
    <property type="entry name" value="GroES-like"/>
    <property type="match status" value="1"/>
</dbReference>
<evidence type="ECO:0000313" key="2">
    <source>
        <dbReference type="EMBL" id="KAL0634326.1"/>
    </source>
</evidence>
<dbReference type="SMART" id="SM00829">
    <property type="entry name" value="PKS_ER"/>
    <property type="match status" value="1"/>
</dbReference>
<accession>A0ABR3GED6</accession>
<dbReference type="PANTHER" id="PTHR45033:SF3">
    <property type="entry name" value="DEHYDROGENASE, PUTATIVE (AFU_ORTHOLOGUE AFUA_2G13270)-RELATED"/>
    <property type="match status" value="1"/>
</dbReference>
<dbReference type="SUPFAM" id="SSF54427">
    <property type="entry name" value="NTF2-like"/>
    <property type="match status" value="1"/>
</dbReference>
<name>A0ABR3GED6_9PEZI</name>
<dbReference type="PANTHER" id="PTHR45033">
    <property type="match status" value="1"/>
</dbReference>
<dbReference type="Pfam" id="PF12680">
    <property type="entry name" value="SnoaL_2"/>
    <property type="match status" value="1"/>
</dbReference>
<comment type="caution">
    <text evidence="2">The sequence shown here is derived from an EMBL/GenBank/DDBJ whole genome shotgun (WGS) entry which is preliminary data.</text>
</comment>
<dbReference type="InterPro" id="IPR013149">
    <property type="entry name" value="ADH-like_C"/>
</dbReference>
<dbReference type="Pfam" id="PF00107">
    <property type="entry name" value="ADH_zinc_N"/>
    <property type="match status" value="1"/>
</dbReference>
<protein>
    <recommendedName>
        <fullName evidence="1">Enoyl reductase (ER) domain-containing protein</fullName>
    </recommendedName>
</protein>
<dbReference type="InterPro" id="IPR037401">
    <property type="entry name" value="SnoaL-like"/>
</dbReference>
<organism evidence="2 3">
    <name type="scientific">Discina gigas</name>
    <dbReference type="NCBI Taxonomy" id="1032678"/>
    <lineage>
        <taxon>Eukaryota</taxon>
        <taxon>Fungi</taxon>
        <taxon>Dikarya</taxon>
        <taxon>Ascomycota</taxon>
        <taxon>Pezizomycotina</taxon>
        <taxon>Pezizomycetes</taxon>
        <taxon>Pezizales</taxon>
        <taxon>Discinaceae</taxon>
        <taxon>Discina</taxon>
    </lineage>
</organism>
<dbReference type="InterPro" id="IPR020843">
    <property type="entry name" value="ER"/>
</dbReference>
<dbReference type="Gene3D" id="3.90.180.10">
    <property type="entry name" value="Medium-chain alcohol dehydrogenases, catalytic domain"/>
    <property type="match status" value="1"/>
</dbReference>
<dbReference type="Proteomes" id="UP001447188">
    <property type="component" value="Unassembled WGS sequence"/>
</dbReference>
<dbReference type="Gene3D" id="3.40.50.720">
    <property type="entry name" value="NAD(P)-binding Rossmann-like Domain"/>
    <property type="match status" value="1"/>
</dbReference>
<evidence type="ECO:0000259" key="1">
    <source>
        <dbReference type="SMART" id="SM00829"/>
    </source>
</evidence>
<dbReference type="InterPro" id="IPR011032">
    <property type="entry name" value="GroES-like_sf"/>
</dbReference>
<evidence type="ECO:0000313" key="3">
    <source>
        <dbReference type="Proteomes" id="UP001447188"/>
    </source>
</evidence>
<dbReference type="InterPro" id="IPR052711">
    <property type="entry name" value="Zinc_ADH-like"/>
</dbReference>
<dbReference type="SUPFAM" id="SSF51735">
    <property type="entry name" value="NAD(P)-binding Rossmann-fold domains"/>
    <property type="match status" value="1"/>
</dbReference>
<feature type="domain" description="Enoyl reductase (ER)" evidence="1">
    <location>
        <begin position="135"/>
        <end position="441"/>
    </location>
</feature>
<dbReference type="EMBL" id="JBBBZM010000097">
    <property type="protein sequence ID" value="KAL0634326.1"/>
    <property type="molecule type" value="Genomic_DNA"/>
</dbReference>
<dbReference type="InterPro" id="IPR013154">
    <property type="entry name" value="ADH-like_N"/>
</dbReference>
<dbReference type="Gene3D" id="3.10.450.50">
    <property type="match status" value="1"/>
</dbReference>
<dbReference type="InterPro" id="IPR032710">
    <property type="entry name" value="NTF2-like_dom_sf"/>
</dbReference>
<proteinExistence type="predicted"/>
<reference evidence="2 3" key="1">
    <citation type="submission" date="2024-02" db="EMBL/GenBank/DDBJ databases">
        <title>Discinaceae phylogenomics.</title>
        <authorList>
            <person name="Dirks A.C."/>
            <person name="James T.Y."/>
        </authorList>
    </citation>
    <scope>NUCLEOTIDE SEQUENCE [LARGE SCALE GENOMIC DNA]</scope>
    <source>
        <strain evidence="2 3">ACD0624</strain>
    </source>
</reference>